<dbReference type="Proteomes" id="UP000190339">
    <property type="component" value="Unassembled WGS sequence"/>
</dbReference>
<dbReference type="PROSITE" id="PS51257">
    <property type="entry name" value="PROKAR_LIPOPROTEIN"/>
    <property type="match status" value="1"/>
</dbReference>
<proteinExistence type="predicted"/>
<dbReference type="Pfam" id="PF11845">
    <property type="entry name" value="Tll0287-like"/>
    <property type="match status" value="1"/>
</dbReference>
<dbReference type="InterPro" id="IPR021796">
    <property type="entry name" value="Tll0287-like_dom"/>
</dbReference>
<sequence>MKSIVLILGIVLVFSCKDSPKVKQETEVNTIGESKNNNGTETDPEINDTNFVEKGKLYTQSTQKILGKNLMLNLQKNGAVAAVEFCNERAYPLTDSMAIIYNAKIRRVTDKPRNLENQANGKELEYIEFFKAKVSNKETYEPILTTENGTTHFYSPIVTNTMCLNCDGTPIMNIDPKVTLILNTKYPYDKAIGYKENEVRGIWSITFNDEQNK</sequence>
<dbReference type="OrthoDB" id="1494333at2"/>
<dbReference type="AlphaFoldDB" id="A0A1T5CS05"/>
<name>A0A1T5CS05_9FLAO</name>
<gene>
    <name evidence="2" type="ORF">SAMN05660866_02420</name>
</gene>
<reference evidence="3" key="1">
    <citation type="submission" date="2017-02" db="EMBL/GenBank/DDBJ databases">
        <authorList>
            <person name="Varghese N."/>
            <person name="Submissions S."/>
        </authorList>
    </citation>
    <scope>NUCLEOTIDE SEQUENCE [LARGE SCALE GENOMIC DNA]</scope>
    <source>
        <strain evidence="3">DSM 23546</strain>
    </source>
</reference>
<evidence type="ECO:0000259" key="1">
    <source>
        <dbReference type="Pfam" id="PF11845"/>
    </source>
</evidence>
<organism evidence="2 3">
    <name type="scientific">Maribacter arcticus</name>
    <dbReference type="NCBI Taxonomy" id="561365"/>
    <lineage>
        <taxon>Bacteria</taxon>
        <taxon>Pseudomonadati</taxon>
        <taxon>Bacteroidota</taxon>
        <taxon>Flavobacteriia</taxon>
        <taxon>Flavobacteriales</taxon>
        <taxon>Flavobacteriaceae</taxon>
        <taxon>Maribacter</taxon>
    </lineage>
</organism>
<dbReference type="EMBL" id="FUYL01000007">
    <property type="protein sequence ID" value="SKB62262.1"/>
    <property type="molecule type" value="Genomic_DNA"/>
</dbReference>
<keyword evidence="3" id="KW-1185">Reference proteome</keyword>
<dbReference type="STRING" id="561365.SAMN05660866_02420"/>
<feature type="domain" description="Tll0287-like" evidence="1">
    <location>
        <begin position="58"/>
        <end position="207"/>
    </location>
</feature>
<accession>A0A1T5CS05</accession>
<evidence type="ECO:0000313" key="3">
    <source>
        <dbReference type="Proteomes" id="UP000190339"/>
    </source>
</evidence>
<evidence type="ECO:0000313" key="2">
    <source>
        <dbReference type="EMBL" id="SKB62262.1"/>
    </source>
</evidence>
<protein>
    <recommendedName>
        <fullName evidence="1">Tll0287-like domain-containing protein</fullName>
    </recommendedName>
</protein>
<dbReference type="RefSeq" id="WP_079512869.1">
    <property type="nucleotide sequence ID" value="NZ_FUYL01000007.1"/>
</dbReference>